<dbReference type="PROSITE" id="PS51832">
    <property type="entry name" value="HD_GYP"/>
    <property type="match status" value="1"/>
</dbReference>
<sequence length="327" mass="36480">MLSKGTAPIQEDQYFAISPLMIFPKAFGRFRVYIRQAGRFVLYAAENEQFTPRHRQKLHDAGVTEVYIRGEQRPDFDRYIEKNLPEILIDTAIPAPQRAKVLYIAAEAVVRDVFETKLPRGIGKREYTRITTLVEKSLQFLASNESLRCLAALASHDYSVQTHSMQVFVYTAAILQAAKADEYVQVQAGIGALLHDIGKARIPTAILSKPGPLTPEERCVINTHPAKGMALCQDVELTPTASQCILMHHERMDGSGYPGGLSGALIPDHVRALCVADVYDALTSARPYAPAMPAFQALRLMREEMTHHFDLDAYKRLVLILSDAKMV</sequence>
<evidence type="ECO:0000259" key="1">
    <source>
        <dbReference type="PROSITE" id="PS51832"/>
    </source>
</evidence>
<feature type="domain" description="HD-GYP" evidence="1">
    <location>
        <begin position="138"/>
        <end position="327"/>
    </location>
</feature>
<dbReference type="InterPro" id="IPR037522">
    <property type="entry name" value="HD_GYP_dom"/>
</dbReference>
<dbReference type="PANTHER" id="PTHR43155">
    <property type="entry name" value="CYCLIC DI-GMP PHOSPHODIESTERASE PA4108-RELATED"/>
    <property type="match status" value="1"/>
</dbReference>
<dbReference type="EMBL" id="WVUD01000018">
    <property type="protein sequence ID" value="MYL83684.1"/>
    <property type="molecule type" value="Genomic_DNA"/>
</dbReference>
<dbReference type="Gene3D" id="1.10.3210.10">
    <property type="entry name" value="Hypothetical protein af1432"/>
    <property type="match status" value="1"/>
</dbReference>
<name>A0A7C9IM04_9BACT</name>
<dbReference type="Pfam" id="PF13487">
    <property type="entry name" value="HD_5"/>
    <property type="match status" value="1"/>
</dbReference>
<dbReference type="RefSeq" id="WP_160961113.1">
    <property type="nucleotide sequence ID" value="NZ_WVUD01000018.1"/>
</dbReference>
<dbReference type="SMART" id="SM00471">
    <property type="entry name" value="HDc"/>
    <property type="match status" value="1"/>
</dbReference>
<dbReference type="SUPFAM" id="SSF109604">
    <property type="entry name" value="HD-domain/PDEase-like"/>
    <property type="match status" value="1"/>
</dbReference>
<protein>
    <submittedName>
        <fullName evidence="2">HD domain-containing protein</fullName>
    </submittedName>
</protein>
<reference evidence="2 3" key="1">
    <citation type="submission" date="2020-01" db="EMBL/GenBank/DDBJ databases">
        <title>Genome sequence of Desulfovibrio aerotolerans DSM 16695(T).</title>
        <authorList>
            <person name="Karnachuk O."/>
            <person name="Avakyan M."/>
            <person name="Mardanov A."/>
            <person name="Kadnikov V."/>
            <person name="Ravin N."/>
        </authorList>
    </citation>
    <scope>NUCLEOTIDE SEQUENCE [LARGE SCALE GENOMIC DNA]</scope>
    <source>
        <strain evidence="2 3">DSM 16695</strain>
    </source>
</reference>
<gene>
    <name evidence="2" type="ORF">GTA51_11160</name>
</gene>
<dbReference type="OrthoDB" id="9776628at2"/>
<dbReference type="AlphaFoldDB" id="A0A7C9IM04"/>
<accession>A0A7C9IM04</accession>
<evidence type="ECO:0000313" key="3">
    <source>
        <dbReference type="Proteomes" id="UP000482487"/>
    </source>
</evidence>
<proteinExistence type="predicted"/>
<organism evidence="2 3">
    <name type="scientific">Solidesulfovibrio aerotolerans</name>
    <dbReference type="NCBI Taxonomy" id="295255"/>
    <lineage>
        <taxon>Bacteria</taxon>
        <taxon>Pseudomonadati</taxon>
        <taxon>Thermodesulfobacteriota</taxon>
        <taxon>Desulfovibrionia</taxon>
        <taxon>Desulfovibrionales</taxon>
        <taxon>Desulfovibrionaceae</taxon>
        <taxon>Solidesulfovibrio</taxon>
    </lineage>
</organism>
<dbReference type="PANTHER" id="PTHR43155:SF2">
    <property type="entry name" value="CYCLIC DI-GMP PHOSPHODIESTERASE PA4108"/>
    <property type="match status" value="1"/>
</dbReference>
<keyword evidence="3" id="KW-1185">Reference proteome</keyword>
<dbReference type="InterPro" id="IPR003607">
    <property type="entry name" value="HD/PDEase_dom"/>
</dbReference>
<comment type="caution">
    <text evidence="2">The sequence shown here is derived from an EMBL/GenBank/DDBJ whole genome shotgun (WGS) entry which is preliminary data.</text>
</comment>
<evidence type="ECO:0000313" key="2">
    <source>
        <dbReference type="EMBL" id="MYL83684.1"/>
    </source>
</evidence>
<dbReference type="Proteomes" id="UP000482487">
    <property type="component" value="Unassembled WGS sequence"/>
</dbReference>
<dbReference type="CDD" id="cd00077">
    <property type="entry name" value="HDc"/>
    <property type="match status" value="1"/>
</dbReference>